<evidence type="ECO:0000259" key="1">
    <source>
        <dbReference type="Pfam" id="PF13843"/>
    </source>
</evidence>
<dbReference type="InterPro" id="IPR029526">
    <property type="entry name" value="PGBD"/>
</dbReference>
<evidence type="ECO:0000313" key="2">
    <source>
        <dbReference type="EMBL" id="VVC42098.1"/>
    </source>
</evidence>
<gene>
    <name evidence="2" type="ORF">CINCED_3A006924</name>
</gene>
<proteinExistence type="predicted"/>
<accession>A0A5E4NIC6</accession>
<dbReference type="AlphaFoldDB" id="A0A5E4NIC6"/>
<protein>
    <submittedName>
        <fullName evidence="2">PiggyBac transposable element-derived protein</fullName>
    </submittedName>
</protein>
<keyword evidence="3" id="KW-1185">Reference proteome</keyword>
<dbReference type="Proteomes" id="UP000325440">
    <property type="component" value="Unassembled WGS sequence"/>
</dbReference>
<dbReference type="Pfam" id="PF13843">
    <property type="entry name" value="DDE_Tnp_1_7"/>
    <property type="match status" value="1"/>
</dbReference>
<dbReference type="OrthoDB" id="5876240at2759"/>
<name>A0A5E4NIC6_9HEMI</name>
<organism evidence="2 3">
    <name type="scientific">Cinara cedri</name>
    <dbReference type="NCBI Taxonomy" id="506608"/>
    <lineage>
        <taxon>Eukaryota</taxon>
        <taxon>Metazoa</taxon>
        <taxon>Ecdysozoa</taxon>
        <taxon>Arthropoda</taxon>
        <taxon>Hexapoda</taxon>
        <taxon>Insecta</taxon>
        <taxon>Pterygota</taxon>
        <taxon>Neoptera</taxon>
        <taxon>Paraneoptera</taxon>
        <taxon>Hemiptera</taxon>
        <taxon>Sternorrhyncha</taxon>
        <taxon>Aphidomorpha</taxon>
        <taxon>Aphidoidea</taxon>
        <taxon>Aphididae</taxon>
        <taxon>Lachninae</taxon>
        <taxon>Cinara</taxon>
    </lineage>
</organism>
<reference evidence="2 3" key="1">
    <citation type="submission" date="2019-08" db="EMBL/GenBank/DDBJ databases">
        <authorList>
            <person name="Alioto T."/>
            <person name="Alioto T."/>
            <person name="Gomez Garrido J."/>
        </authorList>
    </citation>
    <scope>NUCLEOTIDE SEQUENCE [LARGE SCALE GENOMIC DNA]</scope>
</reference>
<sequence length="112" mass="13328">MDYNKRKALVDICDQRSSHHSTLRKSMKWYRKVAIEIILSISVLNAMCLYNNVNKTKFVITEFKDILVKDMCGDYEETDKEEVEHKLSKSGKRTRCVKCYDEIAQRRRKYAQ</sequence>
<evidence type="ECO:0000313" key="3">
    <source>
        <dbReference type="Proteomes" id="UP000325440"/>
    </source>
</evidence>
<feature type="domain" description="PiggyBac transposable element-derived protein" evidence="1">
    <location>
        <begin position="2"/>
        <end position="47"/>
    </location>
</feature>
<dbReference type="EMBL" id="CABPRJ010001937">
    <property type="protein sequence ID" value="VVC42098.1"/>
    <property type="molecule type" value="Genomic_DNA"/>
</dbReference>